<accession>A0A9K3GYC4</accession>
<comment type="caution">
    <text evidence="1">The sequence shown here is derived from an EMBL/GenBank/DDBJ whole genome shotgun (WGS) entry which is preliminary data.</text>
</comment>
<dbReference type="Proteomes" id="UP000215914">
    <property type="component" value="Unassembled WGS sequence"/>
</dbReference>
<dbReference type="AlphaFoldDB" id="A0A9K3GYC4"/>
<organism evidence="1 2">
    <name type="scientific">Helianthus annuus</name>
    <name type="common">Common sunflower</name>
    <dbReference type="NCBI Taxonomy" id="4232"/>
    <lineage>
        <taxon>Eukaryota</taxon>
        <taxon>Viridiplantae</taxon>
        <taxon>Streptophyta</taxon>
        <taxon>Embryophyta</taxon>
        <taxon>Tracheophyta</taxon>
        <taxon>Spermatophyta</taxon>
        <taxon>Magnoliopsida</taxon>
        <taxon>eudicotyledons</taxon>
        <taxon>Gunneridae</taxon>
        <taxon>Pentapetalae</taxon>
        <taxon>asterids</taxon>
        <taxon>campanulids</taxon>
        <taxon>Asterales</taxon>
        <taxon>Asteraceae</taxon>
        <taxon>Asteroideae</taxon>
        <taxon>Heliantheae alliance</taxon>
        <taxon>Heliantheae</taxon>
        <taxon>Helianthus</taxon>
    </lineage>
</organism>
<dbReference type="Gramene" id="mRNA:HanXRQr2_Chr16g0743161">
    <property type="protein sequence ID" value="mRNA:HanXRQr2_Chr16g0743161"/>
    <property type="gene ID" value="HanXRQr2_Chr16g0743161"/>
</dbReference>
<keyword evidence="2" id="KW-1185">Reference proteome</keyword>
<evidence type="ECO:0000313" key="1">
    <source>
        <dbReference type="EMBL" id="KAF5759596.1"/>
    </source>
</evidence>
<proteinExistence type="predicted"/>
<protein>
    <submittedName>
        <fullName evidence="1">Uncharacterized protein</fullName>
    </submittedName>
</protein>
<dbReference type="EMBL" id="MNCJ02000331">
    <property type="protein sequence ID" value="KAF5759596.1"/>
    <property type="molecule type" value="Genomic_DNA"/>
</dbReference>
<gene>
    <name evidence="1" type="ORF">HanXRQr2_Chr16g0743161</name>
</gene>
<evidence type="ECO:0000313" key="2">
    <source>
        <dbReference type="Proteomes" id="UP000215914"/>
    </source>
</evidence>
<reference evidence="1" key="2">
    <citation type="submission" date="2020-06" db="EMBL/GenBank/DDBJ databases">
        <title>Helianthus annuus Genome sequencing and assembly Release 2.</title>
        <authorList>
            <person name="Gouzy J."/>
            <person name="Langlade N."/>
            <person name="Munos S."/>
        </authorList>
    </citation>
    <scope>NUCLEOTIDE SEQUENCE</scope>
    <source>
        <tissue evidence="1">Leaves</tissue>
    </source>
</reference>
<sequence>MFGSSIGTSDIQFKFRVGFGSSLGVPVHLNQSRISVLGLVTSRFSSVWVCFGPDLAQILAWFNSFGSSQIWFKIRSTRSCSSQRSCGSGHTRLTQSNPSQLGSTAVKQVNCRASQRWSTGHSQLRPVIR</sequence>
<name>A0A9K3GYC4_HELAN</name>
<reference evidence="1" key="1">
    <citation type="journal article" date="2017" name="Nature">
        <title>The sunflower genome provides insights into oil metabolism, flowering and Asterid evolution.</title>
        <authorList>
            <person name="Badouin H."/>
            <person name="Gouzy J."/>
            <person name="Grassa C.J."/>
            <person name="Murat F."/>
            <person name="Staton S.E."/>
            <person name="Cottret L."/>
            <person name="Lelandais-Briere C."/>
            <person name="Owens G.L."/>
            <person name="Carrere S."/>
            <person name="Mayjonade B."/>
            <person name="Legrand L."/>
            <person name="Gill N."/>
            <person name="Kane N.C."/>
            <person name="Bowers J.E."/>
            <person name="Hubner S."/>
            <person name="Bellec A."/>
            <person name="Berard A."/>
            <person name="Berges H."/>
            <person name="Blanchet N."/>
            <person name="Boniface M.C."/>
            <person name="Brunel D."/>
            <person name="Catrice O."/>
            <person name="Chaidir N."/>
            <person name="Claudel C."/>
            <person name="Donnadieu C."/>
            <person name="Faraut T."/>
            <person name="Fievet G."/>
            <person name="Helmstetter N."/>
            <person name="King M."/>
            <person name="Knapp S.J."/>
            <person name="Lai Z."/>
            <person name="Le Paslier M.C."/>
            <person name="Lippi Y."/>
            <person name="Lorenzon L."/>
            <person name="Mandel J.R."/>
            <person name="Marage G."/>
            <person name="Marchand G."/>
            <person name="Marquand E."/>
            <person name="Bret-Mestries E."/>
            <person name="Morien E."/>
            <person name="Nambeesan S."/>
            <person name="Nguyen T."/>
            <person name="Pegot-Espagnet P."/>
            <person name="Pouilly N."/>
            <person name="Raftis F."/>
            <person name="Sallet E."/>
            <person name="Schiex T."/>
            <person name="Thomas J."/>
            <person name="Vandecasteele C."/>
            <person name="Vares D."/>
            <person name="Vear F."/>
            <person name="Vautrin S."/>
            <person name="Crespi M."/>
            <person name="Mangin B."/>
            <person name="Burke J.M."/>
            <person name="Salse J."/>
            <person name="Munos S."/>
            <person name="Vincourt P."/>
            <person name="Rieseberg L.H."/>
            <person name="Langlade N.B."/>
        </authorList>
    </citation>
    <scope>NUCLEOTIDE SEQUENCE</scope>
    <source>
        <tissue evidence="1">Leaves</tissue>
    </source>
</reference>